<protein>
    <submittedName>
        <fullName evidence="1">Uncharacterized protein</fullName>
    </submittedName>
</protein>
<evidence type="ECO:0000313" key="1">
    <source>
        <dbReference type="EMBL" id="KAI3733142.1"/>
    </source>
</evidence>
<sequence>MVKEGIMLGHQASRAGIEVDRAKIDTISKLPLPTSVKSIQSFLGSPEFDNVIRDKKRAENVTADHLSRLECSALSVLVGSSINDNFPHEFLMHIQEQDEECPWFAYFANFLASGIVIKGLTHRQKRKCVFGDVVRQVLRHCHEGPTGGHHRATMTAKKVFDVSFFWPTIFRDAHEMIRDCDACQRASNISSRNEMPQNSIQICEIFYVWGIDFMGPFLASRGNRYILVAVDYISKWAEAQALTTNDDRVVV</sequence>
<evidence type="ECO:0000313" key="2">
    <source>
        <dbReference type="Proteomes" id="UP001056120"/>
    </source>
</evidence>
<reference evidence="1 2" key="2">
    <citation type="journal article" date="2022" name="Mol. Ecol. Resour.">
        <title>The genomes of chicory, endive, great burdock and yacon provide insights into Asteraceae paleo-polyploidization history and plant inulin production.</title>
        <authorList>
            <person name="Fan W."/>
            <person name="Wang S."/>
            <person name="Wang H."/>
            <person name="Wang A."/>
            <person name="Jiang F."/>
            <person name="Liu H."/>
            <person name="Zhao H."/>
            <person name="Xu D."/>
            <person name="Zhang Y."/>
        </authorList>
    </citation>
    <scope>NUCLEOTIDE SEQUENCE [LARGE SCALE GENOMIC DNA]</scope>
    <source>
        <strain evidence="2">cv. Yunnan</strain>
        <tissue evidence="1">Leaves</tissue>
    </source>
</reference>
<reference evidence="2" key="1">
    <citation type="journal article" date="2022" name="Mol. Ecol. Resour.">
        <title>The genomes of chicory, endive, great burdock and yacon provide insights into Asteraceae palaeo-polyploidization history and plant inulin production.</title>
        <authorList>
            <person name="Fan W."/>
            <person name="Wang S."/>
            <person name="Wang H."/>
            <person name="Wang A."/>
            <person name="Jiang F."/>
            <person name="Liu H."/>
            <person name="Zhao H."/>
            <person name="Xu D."/>
            <person name="Zhang Y."/>
        </authorList>
    </citation>
    <scope>NUCLEOTIDE SEQUENCE [LARGE SCALE GENOMIC DNA]</scope>
    <source>
        <strain evidence="2">cv. Yunnan</strain>
    </source>
</reference>
<comment type="caution">
    <text evidence="1">The sequence shown here is derived from an EMBL/GenBank/DDBJ whole genome shotgun (WGS) entry which is preliminary data.</text>
</comment>
<organism evidence="1 2">
    <name type="scientific">Smallanthus sonchifolius</name>
    <dbReference type="NCBI Taxonomy" id="185202"/>
    <lineage>
        <taxon>Eukaryota</taxon>
        <taxon>Viridiplantae</taxon>
        <taxon>Streptophyta</taxon>
        <taxon>Embryophyta</taxon>
        <taxon>Tracheophyta</taxon>
        <taxon>Spermatophyta</taxon>
        <taxon>Magnoliopsida</taxon>
        <taxon>eudicotyledons</taxon>
        <taxon>Gunneridae</taxon>
        <taxon>Pentapetalae</taxon>
        <taxon>asterids</taxon>
        <taxon>campanulids</taxon>
        <taxon>Asterales</taxon>
        <taxon>Asteraceae</taxon>
        <taxon>Asteroideae</taxon>
        <taxon>Heliantheae alliance</taxon>
        <taxon>Millerieae</taxon>
        <taxon>Smallanthus</taxon>
    </lineage>
</organism>
<name>A0ACB9CFS7_9ASTR</name>
<proteinExistence type="predicted"/>
<dbReference type="Proteomes" id="UP001056120">
    <property type="component" value="Linkage Group LG21"/>
</dbReference>
<gene>
    <name evidence="1" type="ORF">L1987_64360</name>
</gene>
<keyword evidence="2" id="KW-1185">Reference proteome</keyword>
<accession>A0ACB9CFS7</accession>
<dbReference type="EMBL" id="CM042038">
    <property type="protein sequence ID" value="KAI3733142.1"/>
    <property type="molecule type" value="Genomic_DNA"/>
</dbReference>